<dbReference type="OrthoDB" id="3181259at2759"/>
<dbReference type="EMBL" id="CCBP010000439">
    <property type="protein sequence ID" value="CDO77068.1"/>
    <property type="molecule type" value="Genomic_DNA"/>
</dbReference>
<evidence type="ECO:0000256" key="1">
    <source>
        <dbReference type="SAM" id="Coils"/>
    </source>
</evidence>
<dbReference type="InterPro" id="IPR036047">
    <property type="entry name" value="F-box-like_dom_sf"/>
</dbReference>
<organism evidence="3 4">
    <name type="scientific">Pycnoporus cinnabarinus</name>
    <name type="common">Cinnabar-red polypore</name>
    <name type="synonym">Trametes cinnabarina</name>
    <dbReference type="NCBI Taxonomy" id="5643"/>
    <lineage>
        <taxon>Eukaryota</taxon>
        <taxon>Fungi</taxon>
        <taxon>Dikarya</taxon>
        <taxon>Basidiomycota</taxon>
        <taxon>Agaricomycotina</taxon>
        <taxon>Agaricomycetes</taxon>
        <taxon>Polyporales</taxon>
        <taxon>Polyporaceae</taxon>
        <taxon>Trametes</taxon>
    </lineage>
</organism>
<dbReference type="SUPFAM" id="SSF52047">
    <property type="entry name" value="RNI-like"/>
    <property type="match status" value="1"/>
</dbReference>
<dbReference type="STRING" id="5643.A0A060SX15"/>
<keyword evidence="1" id="KW-0175">Coiled coil</keyword>
<accession>A0A060SX15</accession>
<dbReference type="Pfam" id="PF12937">
    <property type="entry name" value="F-box-like"/>
    <property type="match status" value="1"/>
</dbReference>
<dbReference type="Proteomes" id="UP000029665">
    <property type="component" value="Unassembled WGS sequence"/>
</dbReference>
<dbReference type="SUPFAM" id="SSF81383">
    <property type="entry name" value="F-box domain"/>
    <property type="match status" value="1"/>
</dbReference>
<name>A0A060SX15_PYCCI</name>
<reference evidence="3" key="1">
    <citation type="submission" date="2014-01" db="EMBL/GenBank/DDBJ databases">
        <title>The genome of the white-rot fungus Pycnoporus cinnabarinus: a basidiomycete model with a versatile arsenal for lignocellulosic biomass breakdown.</title>
        <authorList>
            <person name="Levasseur A."/>
            <person name="Lomascolo A."/>
            <person name="Ruiz-Duenas F.J."/>
            <person name="Uzan E."/>
            <person name="Piumi F."/>
            <person name="Kues U."/>
            <person name="Ram A.F.J."/>
            <person name="Murat C."/>
            <person name="Haon M."/>
            <person name="Benoit I."/>
            <person name="Arfi Y."/>
            <person name="Chevret D."/>
            <person name="Drula E."/>
            <person name="Kwon M.J."/>
            <person name="Gouret P."/>
            <person name="Lesage-Meessen L."/>
            <person name="Lombard V."/>
            <person name="Mariette J."/>
            <person name="Noirot C."/>
            <person name="Park J."/>
            <person name="Patyshakuliyeva A."/>
            <person name="Wieneger R.A.B."/>
            <person name="Wosten H.A.B."/>
            <person name="Martin F."/>
            <person name="Coutinho P.M."/>
            <person name="de Vries R."/>
            <person name="Martinez A.T."/>
            <person name="Klopp C."/>
            <person name="Pontarotti P."/>
            <person name="Henrissat B."/>
            <person name="Record E."/>
        </authorList>
    </citation>
    <scope>NUCLEOTIDE SEQUENCE [LARGE SCALE GENOMIC DNA]</scope>
    <source>
        <strain evidence="3">BRFM137</strain>
    </source>
</reference>
<dbReference type="Gene3D" id="1.20.1280.50">
    <property type="match status" value="1"/>
</dbReference>
<keyword evidence="4" id="KW-1185">Reference proteome</keyword>
<feature type="coiled-coil region" evidence="1">
    <location>
        <begin position="45"/>
        <end position="72"/>
    </location>
</feature>
<dbReference type="AlphaFoldDB" id="A0A060SX15"/>
<sequence length="468" mass="53510">MSFPPSDEYSWIASWDDLNCGFPEPEDDPANEITKVDPRPLPAEIVALDSTIANLESQLTDLRLKRERLLAEKALITHLPTEILCRIFELAVNDSFNFLSNINLVSRQWRDITVACPILWTYIVLDMNWSWRMPAFLRKLQAHIQRSQGSKLFIDVDFCQIDTFDPHPVMAELQPHLSRCYTFHLSVPDWSRMRVVREYTAELGPALEKLSFRIEYSQAEFEEPVCISAQPCPLLKSVRLEHVPLDCLNVATPDLRYFYVCRDQQCHTSIRIAYPFKELMSMLIASPMEWFDMRLAVFNLDSADDAFAANPEPYELPHLEYLRFDDVDSASVSLFLDCAKMPRLRGLSVFSGDDIHWITRIALSPDRFNSLRMLNLRNINLTGASLSPFIRALHRLAQLTCLGLASPSTGIVGSRFSRRYPPDPKSWANGSCPDWKPSVSSPVLTSPGTNSYVSSVLVVAPRHLRWRE</sequence>
<evidence type="ECO:0000313" key="3">
    <source>
        <dbReference type="EMBL" id="CDO77068.1"/>
    </source>
</evidence>
<dbReference type="PROSITE" id="PS50181">
    <property type="entry name" value="FBOX"/>
    <property type="match status" value="1"/>
</dbReference>
<gene>
    <name evidence="3" type="ORF">BN946_scf184473.g12</name>
</gene>
<evidence type="ECO:0000313" key="4">
    <source>
        <dbReference type="Proteomes" id="UP000029665"/>
    </source>
</evidence>
<protein>
    <recommendedName>
        <fullName evidence="2">F-box domain-containing protein</fullName>
    </recommendedName>
</protein>
<evidence type="ECO:0000259" key="2">
    <source>
        <dbReference type="PROSITE" id="PS50181"/>
    </source>
</evidence>
<feature type="domain" description="F-box" evidence="2">
    <location>
        <begin position="73"/>
        <end position="123"/>
    </location>
</feature>
<dbReference type="HOGENOM" id="CLU_503541_0_0_1"/>
<comment type="caution">
    <text evidence="3">The sequence shown here is derived from an EMBL/GenBank/DDBJ whole genome shotgun (WGS) entry which is preliminary data.</text>
</comment>
<dbReference type="OMA" id="ERSQACK"/>
<dbReference type="InterPro" id="IPR001810">
    <property type="entry name" value="F-box_dom"/>
</dbReference>
<proteinExistence type="predicted"/>